<name>A0A6M4GRA7_9PROT</name>
<gene>
    <name evidence="6" type="primary">dgoA</name>
    <name evidence="6" type="ORF">DSM104443_00665</name>
</gene>
<dbReference type="KEGG" id="uru:DSM104443_00665"/>
<comment type="similarity">
    <text evidence="2">Belongs to the KHG/KDPG aldolase family.</text>
</comment>
<keyword evidence="4 6" id="KW-0456">Lyase</keyword>
<keyword evidence="5" id="KW-0119">Carbohydrate metabolism</keyword>
<dbReference type="EC" id="4.1.2.21" evidence="6"/>
<dbReference type="InterPro" id="IPR013785">
    <property type="entry name" value="Aldolase_TIM"/>
</dbReference>
<evidence type="ECO:0000256" key="4">
    <source>
        <dbReference type="ARBA" id="ARBA00023239"/>
    </source>
</evidence>
<dbReference type="CDD" id="cd00452">
    <property type="entry name" value="KDPG_aldolase"/>
    <property type="match status" value="1"/>
</dbReference>
<dbReference type="Proteomes" id="UP000501534">
    <property type="component" value="Chromosome"/>
</dbReference>
<dbReference type="Pfam" id="PF01081">
    <property type="entry name" value="Aldolase"/>
    <property type="match status" value="1"/>
</dbReference>
<dbReference type="GO" id="GO:0008674">
    <property type="term" value="F:2-dehydro-3-deoxy-6-phosphogalactonate aldolase activity"/>
    <property type="evidence" value="ECO:0007669"/>
    <property type="project" value="UniProtKB-EC"/>
</dbReference>
<sequence length="213" mass="21807">MNDLGERLARNPFVAILRGVRPDEVESIAEALLAEGVEILEVPLNSPQPLDSIERLAKRFGGRALVGAGTVLDAASADAVARAGARIAVMPNADAEVVRASKAAGMIAMPGFLTPSEAFAMLAAGADALKLFPAEASSPGVLQAMRAVLPPGTGVLPVGGVRPDNLGPWLAAGAVGFGIGSAIYKPGSTPEAVRERARAFNEALRAVPRKLSV</sequence>
<dbReference type="InterPro" id="IPR000887">
    <property type="entry name" value="Aldlse_KDPG_KHG"/>
</dbReference>
<accession>A0A6M4GRA7</accession>
<comment type="pathway">
    <text evidence="1">Carbohydrate acid metabolism.</text>
</comment>
<comment type="subunit">
    <text evidence="3">Homotrimer.</text>
</comment>
<evidence type="ECO:0000313" key="7">
    <source>
        <dbReference type="Proteomes" id="UP000501534"/>
    </source>
</evidence>
<evidence type="ECO:0000256" key="2">
    <source>
        <dbReference type="ARBA" id="ARBA00006906"/>
    </source>
</evidence>
<evidence type="ECO:0000256" key="3">
    <source>
        <dbReference type="ARBA" id="ARBA00011233"/>
    </source>
</evidence>
<dbReference type="AlphaFoldDB" id="A0A6M4GRA7"/>
<dbReference type="PANTHER" id="PTHR30246">
    <property type="entry name" value="2-KETO-3-DEOXY-6-PHOSPHOGLUCONATE ALDOLASE"/>
    <property type="match status" value="1"/>
</dbReference>
<proteinExistence type="inferred from homology"/>
<evidence type="ECO:0000256" key="5">
    <source>
        <dbReference type="ARBA" id="ARBA00023277"/>
    </source>
</evidence>
<evidence type="ECO:0000256" key="1">
    <source>
        <dbReference type="ARBA" id="ARBA00004761"/>
    </source>
</evidence>
<protein>
    <submittedName>
        <fullName evidence="6">2-dehydro-3-deoxy-6-phosphogalactonate aldolase</fullName>
        <ecNumber evidence="6">4.1.2.21</ecNumber>
    </submittedName>
</protein>
<evidence type="ECO:0000313" key="6">
    <source>
        <dbReference type="EMBL" id="QJR09616.1"/>
    </source>
</evidence>
<dbReference type="EMBL" id="CP053069">
    <property type="protein sequence ID" value="QJR09616.1"/>
    <property type="molecule type" value="Genomic_DNA"/>
</dbReference>
<organism evidence="6 7">
    <name type="scientific">Usitatibacter rugosus</name>
    <dbReference type="NCBI Taxonomy" id="2732067"/>
    <lineage>
        <taxon>Bacteria</taxon>
        <taxon>Pseudomonadati</taxon>
        <taxon>Pseudomonadota</taxon>
        <taxon>Betaproteobacteria</taxon>
        <taxon>Nitrosomonadales</taxon>
        <taxon>Usitatibacteraceae</taxon>
        <taxon>Usitatibacter</taxon>
    </lineage>
</organism>
<dbReference type="Gene3D" id="3.20.20.70">
    <property type="entry name" value="Aldolase class I"/>
    <property type="match status" value="1"/>
</dbReference>
<dbReference type="NCBIfam" id="NF006600">
    <property type="entry name" value="PRK09140.1"/>
    <property type="match status" value="1"/>
</dbReference>
<dbReference type="SUPFAM" id="SSF51569">
    <property type="entry name" value="Aldolase"/>
    <property type="match status" value="1"/>
</dbReference>
<dbReference type="PANTHER" id="PTHR30246:SF1">
    <property type="entry name" value="2-DEHYDRO-3-DEOXY-6-PHOSPHOGALACTONATE ALDOLASE-RELATED"/>
    <property type="match status" value="1"/>
</dbReference>
<dbReference type="RefSeq" id="WP_171089475.1">
    <property type="nucleotide sequence ID" value="NZ_CP053069.1"/>
</dbReference>
<keyword evidence="7" id="KW-1185">Reference proteome</keyword>
<reference evidence="6 7" key="1">
    <citation type="submission" date="2020-04" db="EMBL/GenBank/DDBJ databases">
        <title>Usitatibacter rugosus gen. nov., sp. nov. and Usitatibacter palustris sp. nov., novel members of Usitatibacteraceae fam. nov. within the order Nitrosomonadales isolated from soil.</title>
        <authorList>
            <person name="Huber K.J."/>
            <person name="Neumann-Schaal M."/>
            <person name="Geppert A."/>
            <person name="Luckner M."/>
            <person name="Wanner G."/>
            <person name="Overmann J."/>
        </authorList>
    </citation>
    <scope>NUCLEOTIDE SEQUENCE [LARGE SCALE GENOMIC DNA]</scope>
    <source>
        <strain evidence="6 7">0125_3</strain>
    </source>
</reference>